<keyword evidence="4" id="KW-0677">Repeat</keyword>
<dbReference type="OrthoDB" id="152385at2759"/>
<reference evidence="14 15" key="1">
    <citation type="submission" date="2017-12" db="EMBL/GenBank/DDBJ databases">
        <title>Hemimetabolous genomes reveal molecular basis of termite eusociality.</title>
        <authorList>
            <person name="Harrison M.C."/>
            <person name="Jongepier E."/>
            <person name="Robertson H.M."/>
            <person name="Arning N."/>
            <person name="Bitard-Feildel T."/>
            <person name="Chao H."/>
            <person name="Childers C.P."/>
            <person name="Dinh H."/>
            <person name="Doddapaneni H."/>
            <person name="Dugan S."/>
            <person name="Gowin J."/>
            <person name="Greiner C."/>
            <person name="Han Y."/>
            <person name="Hu H."/>
            <person name="Hughes D.S.T."/>
            <person name="Huylmans A.-K."/>
            <person name="Kemena C."/>
            <person name="Kremer L.P.M."/>
            <person name="Lee S.L."/>
            <person name="Lopez-Ezquerra A."/>
            <person name="Mallet L."/>
            <person name="Monroy-Kuhn J.M."/>
            <person name="Moser A."/>
            <person name="Murali S.C."/>
            <person name="Muzny D.M."/>
            <person name="Otani S."/>
            <person name="Piulachs M.-D."/>
            <person name="Poelchau M."/>
            <person name="Qu J."/>
            <person name="Schaub F."/>
            <person name="Wada-Katsumata A."/>
            <person name="Worley K.C."/>
            <person name="Xie Q."/>
            <person name="Ylla G."/>
            <person name="Poulsen M."/>
            <person name="Gibbs R.A."/>
            <person name="Schal C."/>
            <person name="Richards S."/>
            <person name="Belles X."/>
            <person name="Korb J."/>
            <person name="Bornberg-Bauer E."/>
        </authorList>
    </citation>
    <scope>NUCLEOTIDE SEQUENCE [LARGE SCALE GENOMIC DNA]</scope>
    <source>
        <tissue evidence="14">Whole body</tissue>
    </source>
</reference>
<dbReference type="STRING" id="105785.A0A2J7R0T5"/>
<keyword evidence="8" id="KW-1015">Disulfide bond</keyword>
<feature type="domain" description="Fibronectin type-III" evidence="13">
    <location>
        <begin position="728"/>
        <end position="826"/>
    </location>
</feature>
<organism evidence="14 15">
    <name type="scientific">Cryptotermes secundus</name>
    <dbReference type="NCBI Taxonomy" id="105785"/>
    <lineage>
        <taxon>Eukaryota</taxon>
        <taxon>Metazoa</taxon>
        <taxon>Ecdysozoa</taxon>
        <taxon>Arthropoda</taxon>
        <taxon>Hexapoda</taxon>
        <taxon>Insecta</taxon>
        <taxon>Pterygota</taxon>
        <taxon>Neoptera</taxon>
        <taxon>Polyneoptera</taxon>
        <taxon>Dictyoptera</taxon>
        <taxon>Blattodea</taxon>
        <taxon>Blattoidea</taxon>
        <taxon>Termitoidae</taxon>
        <taxon>Kalotermitidae</taxon>
        <taxon>Cryptotermitinae</taxon>
        <taxon>Cryptotermes</taxon>
    </lineage>
</organism>
<evidence type="ECO:0008006" key="16">
    <source>
        <dbReference type="Google" id="ProtNLM"/>
    </source>
</evidence>
<dbReference type="PROSITE" id="PS50853">
    <property type="entry name" value="FN3"/>
    <property type="match status" value="6"/>
</dbReference>
<dbReference type="FunFam" id="2.60.40.10:FF:000028">
    <property type="entry name" value="Neuronal cell adhesion molecule"/>
    <property type="match status" value="1"/>
</dbReference>
<dbReference type="GO" id="GO:0007155">
    <property type="term" value="P:cell adhesion"/>
    <property type="evidence" value="ECO:0007669"/>
    <property type="project" value="UniProtKB-KW"/>
</dbReference>
<dbReference type="Pfam" id="PF25059">
    <property type="entry name" value="FN3_DSCAM-DSCAML_C"/>
    <property type="match status" value="1"/>
</dbReference>
<dbReference type="InterPro" id="IPR003598">
    <property type="entry name" value="Ig_sub2"/>
</dbReference>
<comment type="caution">
    <text evidence="14">The sequence shown here is derived from an EMBL/GenBank/DDBJ whole genome shotgun (WGS) entry which is preliminary data.</text>
</comment>
<dbReference type="Proteomes" id="UP000235965">
    <property type="component" value="Unassembled WGS sequence"/>
</dbReference>
<evidence type="ECO:0000256" key="9">
    <source>
        <dbReference type="ARBA" id="ARBA00023319"/>
    </source>
</evidence>
<proteinExistence type="predicted"/>
<evidence type="ECO:0000256" key="10">
    <source>
        <dbReference type="SAM" id="MobiDB-lite"/>
    </source>
</evidence>
<evidence type="ECO:0000256" key="2">
    <source>
        <dbReference type="ARBA" id="ARBA00022692"/>
    </source>
</evidence>
<evidence type="ECO:0000259" key="13">
    <source>
        <dbReference type="PROSITE" id="PS50853"/>
    </source>
</evidence>
<dbReference type="PROSITE" id="PS50835">
    <property type="entry name" value="IG_LIKE"/>
    <property type="match status" value="2"/>
</dbReference>
<evidence type="ECO:0000256" key="6">
    <source>
        <dbReference type="ARBA" id="ARBA00022989"/>
    </source>
</evidence>
<feature type="domain" description="Ig-like" evidence="12">
    <location>
        <begin position="523"/>
        <end position="613"/>
    </location>
</feature>
<dbReference type="InterPro" id="IPR013783">
    <property type="entry name" value="Ig-like_fold"/>
</dbReference>
<protein>
    <recommendedName>
        <fullName evidence="16">Down syndrome cell adhesion molecule-like protein Dscam2</fullName>
    </recommendedName>
</protein>
<feature type="domain" description="Fibronectin type-III" evidence="13">
    <location>
        <begin position="123"/>
        <end position="219"/>
    </location>
</feature>
<dbReference type="PANTHER" id="PTHR13817:SF166">
    <property type="entry name" value="NEURONAL IGCAM-RELATED"/>
    <property type="match status" value="1"/>
</dbReference>
<keyword evidence="3" id="KW-0732">Signal</keyword>
<dbReference type="InterPro" id="IPR036116">
    <property type="entry name" value="FN3_sf"/>
</dbReference>
<dbReference type="Pfam" id="PF07679">
    <property type="entry name" value="I-set"/>
    <property type="match status" value="2"/>
</dbReference>
<dbReference type="InterPro" id="IPR003599">
    <property type="entry name" value="Ig_sub"/>
</dbReference>
<feature type="compositionally biased region" description="Polar residues" evidence="10">
    <location>
        <begin position="991"/>
        <end position="1010"/>
    </location>
</feature>
<evidence type="ECO:0000256" key="11">
    <source>
        <dbReference type="SAM" id="Phobius"/>
    </source>
</evidence>
<evidence type="ECO:0000259" key="12">
    <source>
        <dbReference type="PROSITE" id="PS50835"/>
    </source>
</evidence>
<evidence type="ECO:0000313" key="15">
    <source>
        <dbReference type="Proteomes" id="UP000235965"/>
    </source>
</evidence>
<dbReference type="Gene3D" id="2.60.40.10">
    <property type="entry name" value="Immunoglobulins"/>
    <property type="match status" value="8"/>
</dbReference>
<dbReference type="FunFam" id="2.60.40.10:FF:000093">
    <property type="entry name" value="Down syndrome cell adhesion molecule, isoform B"/>
    <property type="match status" value="1"/>
</dbReference>
<dbReference type="InterPro" id="IPR013098">
    <property type="entry name" value="Ig_I-set"/>
</dbReference>
<dbReference type="PANTHER" id="PTHR13817">
    <property type="entry name" value="TITIN"/>
    <property type="match status" value="1"/>
</dbReference>
<keyword evidence="5" id="KW-0130">Cell adhesion</keyword>
<dbReference type="Pfam" id="PF00041">
    <property type="entry name" value="fn3"/>
    <property type="match status" value="5"/>
</dbReference>
<dbReference type="InParanoid" id="A0A2J7R0T5"/>
<dbReference type="GO" id="GO:0030154">
    <property type="term" value="P:cell differentiation"/>
    <property type="evidence" value="ECO:0007669"/>
    <property type="project" value="UniProtKB-ARBA"/>
</dbReference>
<dbReference type="InterPro" id="IPR003961">
    <property type="entry name" value="FN3_dom"/>
</dbReference>
<keyword evidence="2 11" id="KW-0812">Transmembrane</keyword>
<sequence length="1065" mass="116541">MCEASNGIGVGLSAVVQLTVQAPVHFKVRSRKELVRRGSSALLRCQALGDLPISLSWRKEGSFVELQGRISIKNTSVPEGLVSELTIGAVRAEDGGIYTCFARNEFGHDQTAMHLLVQDAPAPPTDLAIQDCGSRRVTVAWVPPMLDGNSPIMRYLVRYNPIQDTWQGPSQEVTVDGGESKATLDELRPATTYGVRVVAENTLGPGAASQELRVQTDEEAPTGAPRRVTVEAVSSTQLAVSWEPPPEDRWNGILRGHYVGHRELGEVEGKHGYNFSEVPWLLDGKGQFRLDGLKKFCKYGLVVQAFNGRGSGPMSSEVVAQTLEDVPEASPRDVRCTALSSDKLQVSWQPPPESLVHGVIQGYRLLYEPVPMPVITSDQHDMLGPQTKMTTALTTVLHDLLKFTNYSVELLAFTRVGDGVKSRRNFCRTKEDVPGAPGGIKVLLETSDTALLTWLPPSNPNGVIVQYNVYVRVLEGTLQMDSRTVPHYSTSQLQYQLPGLKRSQIYEFWITASTRVGEGTSTPVARLRPSEKVSAGIASFGGLRRVSWRSDVRLECRAVGVPEPQRQWLVTDTPFNRLHPSRQARLAIATDGALLLSSAQRSDQGDYTCVVSNEHGRDHIIYHLLVQVSPAAPLLLVTGSSQHSLQLQWKLGDDGGSPVRGFVIHYKLEHGEWEETHVDGTRNTFTLSNLRCGTAYHVFITSYNDVGSGAPSPTLAVRTRGGIPAIPPPGDLLIVNSTAAMLRLDAWPDSGCPMLYYVVEYMGHRGLGSSGQAKDWVVVGRNIVPGKVFSITDLHPGSQYKLRVTAHNAAGSSVANYRFTTLTAVGGTVSPSLVMMETETEQRAPLHKDVKVVVLAVCSAVALCLSLLGLCFCLKRKANSSRPSPSPSLQDVQTNAAQDNKHNLARREQYYATVRKLPPSPATLECIPEYSEDIRPYATFHVPGPPSSETTKLQTFVYRDNDASPTRKSIGKSDYCRVKKPRPGDEYDSFGSESDTEPGTSSRTESSNQLDDGGNQGDLNRPYHPPVSRLQKSMIDSTYPGPGPDWSPPSEAVFPRRYCQAHLLK</sequence>
<feature type="compositionally biased region" description="Basic and acidic residues" evidence="10">
    <location>
        <begin position="974"/>
        <end position="985"/>
    </location>
</feature>
<dbReference type="GO" id="GO:0048731">
    <property type="term" value="P:system development"/>
    <property type="evidence" value="ECO:0007669"/>
    <property type="project" value="UniProtKB-ARBA"/>
</dbReference>
<name>A0A2J7R0T5_9NEOP</name>
<dbReference type="EMBL" id="NEVH01008217">
    <property type="protein sequence ID" value="PNF34435.1"/>
    <property type="molecule type" value="Genomic_DNA"/>
</dbReference>
<dbReference type="InterPro" id="IPR036179">
    <property type="entry name" value="Ig-like_dom_sf"/>
</dbReference>
<dbReference type="GO" id="GO:0016020">
    <property type="term" value="C:membrane"/>
    <property type="evidence" value="ECO:0007669"/>
    <property type="project" value="UniProtKB-SubCell"/>
</dbReference>
<evidence type="ECO:0000256" key="4">
    <source>
        <dbReference type="ARBA" id="ARBA00022737"/>
    </source>
</evidence>
<keyword evidence="6 11" id="KW-1133">Transmembrane helix</keyword>
<dbReference type="SMART" id="SM00408">
    <property type="entry name" value="IGc2"/>
    <property type="match status" value="2"/>
</dbReference>
<dbReference type="CDD" id="cd00063">
    <property type="entry name" value="FN3"/>
    <property type="match status" value="6"/>
</dbReference>
<gene>
    <name evidence="14" type="ORF">B7P43_G11239</name>
</gene>
<feature type="domain" description="Fibronectin type-III" evidence="13">
    <location>
        <begin position="436"/>
        <end position="532"/>
    </location>
</feature>
<keyword evidence="15" id="KW-1185">Reference proteome</keyword>
<feature type="transmembrane region" description="Helical" evidence="11">
    <location>
        <begin position="852"/>
        <end position="874"/>
    </location>
</feature>
<keyword evidence="7 11" id="KW-0472">Membrane</keyword>
<dbReference type="SMART" id="SM00409">
    <property type="entry name" value="IG"/>
    <property type="match status" value="2"/>
</dbReference>
<evidence type="ECO:0000256" key="7">
    <source>
        <dbReference type="ARBA" id="ARBA00023136"/>
    </source>
</evidence>
<evidence type="ECO:0000256" key="5">
    <source>
        <dbReference type="ARBA" id="ARBA00022889"/>
    </source>
</evidence>
<evidence type="ECO:0000256" key="3">
    <source>
        <dbReference type="ARBA" id="ARBA00022729"/>
    </source>
</evidence>
<feature type="domain" description="Fibronectin type-III" evidence="13">
    <location>
        <begin position="224"/>
        <end position="325"/>
    </location>
</feature>
<accession>A0A2J7R0T5</accession>
<feature type="domain" description="Fibronectin type-III" evidence="13">
    <location>
        <begin position="629"/>
        <end position="722"/>
    </location>
</feature>
<feature type="region of interest" description="Disordered" evidence="10">
    <location>
        <begin position="957"/>
        <end position="1052"/>
    </location>
</feature>
<comment type="subcellular location">
    <subcellularLocation>
        <location evidence="1">Membrane</location>
        <topology evidence="1">Single-pass membrane protein</topology>
    </subcellularLocation>
</comment>
<evidence type="ECO:0000256" key="8">
    <source>
        <dbReference type="ARBA" id="ARBA00023157"/>
    </source>
</evidence>
<feature type="domain" description="Fibronectin type-III" evidence="13">
    <location>
        <begin position="330"/>
        <end position="432"/>
    </location>
</feature>
<dbReference type="SMART" id="SM00060">
    <property type="entry name" value="FN3"/>
    <property type="match status" value="6"/>
</dbReference>
<dbReference type="AlphaFoldDB" id="A0A2J7R0T5"/>
<dbReference type="GO" id="GO:0009653">
    <property type="term" value="P:anatomical structure morphogenesis"/>
    <property type="evidence" value="ECO:0007669"/>
    <property type="project" value="UniProtKB-ARBA"/>
</dbReference>
<dbReference type="SUPFAM" id="SSF48726">
    <property type="entry name" value="Immunoglobulin"/>
    <property type="match status" value="2"/>
</dbReference>
<feature type="compositionally biased region" description="Polar residues" evidence="10">
    <location>
        <begin position="880"/>
        <end position="898"/>
    </location>
</feature>
<feature type="region of interest" description="Disordered" evidence="10">
    <location>
        <begin position="880"/>
        <end position="903"/>
    </location>
</feature>
<feature type="domain" description="Ig-like" evidence="12">
    <location>
        <begin position="23"/>
        <end position="118"/>
    </location>
</feature>
<keyword evidence="9" id="KW-0393">Immunoglobulin domain</keyword>
<dbReference type="SUPFAM" id="SSF49265">
    <property type="entry name" value="Fibronectin type III"/>
    <property type="match status" value="3"/>
</dbReference>
<dbReference type="InterPro" id="IPR056754">
    <property type="entry name" value="DSCAM/DSCAML_C"/>
</dbReference>
<dbReference type="InterPro" id="IPR007110">
    <property type="entry name" value="Ig-like_dom"/>
</dbReference>
<dbReference type="InterPro" id="IPR050964">
    <property type="entry name" value="Striated_Muscle_Regulatory"/>
</dbReference>
<evidence type="ECO:0000256" key="1">
    <source>
        <dbReference type="ARBA" id="ARBA00004167"/>
    </source>
</evidence>
<evidence type="ECO:0000313" key="14">
    <source>
        <dbReference type="EMBL" id="PNF34435.1"/>
    </source>
</evidence>